<evidence type="ECO:0000256" key="11">
    <source>
        <dbReference type="RuleBase" id="RU363112"/>
    </source>
</evidence>
<reference evidence="12" key="1">
    <citation type="submission" date="2020-08" db="EMBL/GenBank/DDBJ databases">
        <title>Genome sequencing and assembly of the red palm weevil Rhynchophorus ferrugineus.</title>
        <authorList>
            <person name="Dias G.B."/>
            <person name="Bergman C.M."/>
            <person name="Manee M."/>
        </authorList>
    </citation>
    <scope>NUCLEOTIDE SEQUENCE</scope>
    <source>
        <strain evidence="12">AA-2017</strain>
        <tissue evidence="12">Whole larva</tissue>
    </source>
</reference>
<dbReference type="GO" id="GO:0005789">
    <property type="term" value="C:endoplasmic reticulum membrane"/>
    <property type="evidence" value="ECO:0007669"/>
    <property type="project" value="UniProtKB-SubCell"/>
</dbReference>
<dbReference type="GO" id="GO:0004376">
    <property type="term" value="F:GPI mannosyltransferase activity"/>
    <property type="evidence" value="ECO:0007669"/>
    <property type="project" value="InterPro"/>
</dbReference>
<dbReference type="UniPathway" id="UPA00196"/>
<dbReference type="PANTHER" id="PTHR12468:SF2">
    <property type="entry name" value="GPI MANNOSYLTRANSFERASE 2"/>
    <property type="match status" value="1"/>
</dbReference>
<name>A0A834I1J9_RHYFE</name>
<keyword evidence="6 11" id="KW-0808">Transferase</keyword>
<comment type="subcellular location">
    <subcellularLocation>
        <location evidence="1 11">Endoplasmic reticulum membrane</location>
        <topology evidence="1 11">Multi-pass membrane protein</topology>
    </subcellularLocation>
</comment>
<proteinExistence type="inferred from homology"/>
<organism evidence="12 13">
    <name type="scientific">Rhynchophorus ferrugineus</name>
    <name type="common">Red palm weevil</name>
    <name type="synonym">Curculio ferrugineus</name>
    <dbReference type="NCBI Taxonomy" id="354439"/>
    <lineage>
        <taxon>Eukaryota</taxon>
        <taxon>Metazoa</taxon>
        <taxon>Ecdysozoa</taxon>
        <taxon>Arthropoda</taxon>
        <taxon>Hexapoda</taxon>
        <taxon>Insecta</taxon>
        <taxon>Pterygota</taxon>
        <taxon>Neoptera</taxon>
        <taxon>Endopterygota</taxon>
        <taxon>Coleoptera</taxon>
        <taxon>Polyphaga</taxon>
        <taxon>Cucujiformia</taxon>
        <taxon>Curculionidae</taxon>
        <taxon>Dryophthorinae</taxon>
        <taxon>Rhynchophorus</taxon>
    </lineage>
</organism>
<evidence type="ECO:0000256" key="4">
    <source>
        <dbReference type="ARBA" id="ARBA00022502"/>
    </source>
</evidence>
<evidence type="ECO:0000256" key="3">
    <source>
        <dbReference type="ARBA" id="ARBA00008698"/>
    </source>
</evidence>
<evidence type="ECO:0000256" key="6">
    <source>
        <dbReference type="ARBA" id="ARBA00022679"/>
    </source>
</evidence>
<gene>
    <name evidence="12" type="ORF">GWI33_016292</name>
</gene>
<evidence type="ECO:0000256" key="9">
    <source>
        <dbReference type="ARBA" id="ARBA00022989"/>
    </source>
</evidence>
<dbReference type="Proteomes" id="UP000625711">
    <property type="component" value="Unassembled WGS sequence"/>
</dbReference>
<evidence type="ECO:0000313" key="13">
    <source>
        <dbReference type="Proteomes" id="UP000625711"/>
    </source>
</evidence>
<evidence type="ECO:0000256" key="2">
    <source>
        <dbReference type="ARBA" id="ARBA00004687"/>
    </source>
</evidence>
<keyword evidence="13" id="KW-1185">Reference proteome</keyword>
<feature type="transmembrane region" description="Helical" evidence="11">
    <location>
        <begin position="12"/>
        <end position="29"/>
    </location>
</feature>
<comment type="similarity">
    <text evidence="3 11">Belongs to the PIGV family.</text>
</comment>
<dbReference type="GO" id="GO:0000009">
    <property type="term" value="F:alpha-1,6-mannosyltransferase activity"/>
    <property type="evidence" value="ECO:0007669"/>
    <property type="project" value="InterPro"/>
</dbReference>
<comment type="pathway">
    <text evidence="2 11">Glycolipid biosynthesis; glycosylphosphatidylinositol-anchor biosynthesis.</text>
</comment>
<evidence type="ECO:0000256" key="1">
    <source>
        <dbReference type="ARBA" id="ARBA00004477"/>
    </source>
</evidence>
<keyword evidence="8 11" id="KW-0256">Endoplasmic reticulum</keyword>
<dbReference type="OrthoDB" id="6772534at2759"/>
<keyword evidence="4 11" id="KW-0337">GPI-anchor biosynthesis</keyword>
<keyword evidence="10 11" id="KW-0472">Membrane</keyword>
<dbReference type="GO" id="GO:0031501">
    <property type="term" value="C:mannosyltransferase complex"/>
    <property type="evidence" value="ECO:0007669"/>
    <property type="project" value="TreeGrafter"/>
</dbReference>
<keyword evidence="9 11" id="KW-1133">Transmembrane helix</keyword>
<evidence type="ECO:0000256" key="10">
    <source>
        <dbReference type="ARBA" id="ARBA00023136"/>
    </source>
</evidence>
<dbReference type="PANTHER" id="PTHR12468">
    <property type="entry name" value="GPI MANNOSYLTRANSFERASE 2"/>
    <property type="match status" value="1"/>
</dbReference>
<evidence type="ECO:0000256" key="5">
    <source>
        <dbReference type="ARBA" id="ARBA00022676"/>
    </source>
</evidence>
<dbReference type="GO" id="GO:0006506">
    <property type="term" value="P:GPI anchor biosynthetic process"/>
    <property type="evidence" value="ECO:0007669"/>
    <property type="project" value="UniProtKB-UniPathway"/>
</dbReference>
<keyword evidence="5 11" id="KW-0328">Glycosyltransferase</keyword>
<dbReference type="InterPro" id="IPR007315">
    <property type="entry name" value="PIG-V/Gpi18"/>
</dbReference>
<sequence length="176" mass="21000">MKNEDKLTQLAYFSRIFLIVLQFLANQAIPDHDAKVFQYLAEKNTTKYDKIIEYLFGGFIRWDAQYFMHISNLKHLYINIVQRKLVFWFFTMENPTKIAKNKIQYDKADLYQPKLTVSTRLLCSASPVFYWICSKHLNLLKLPSKSDTLKELYLRTYYVSFFIAGTLLFCNFLPWT</sequence>
<dbReference type="EMBL" id="JAACXV010014060">
    <property type="protein sequence ID" value="KAF7270787.1"/>
    <property type="molecule type" value="Genomic_DNA"/>
</dbReference>
<feature type="transmembrane region" description="Helical" evidence="11">
    <location>
        <begin position="154"/>
        <end position="175"/>
    </location>
</feature>
<evidence type="ECO:0000256" key="7">
    <source>
        <dbReference type="ARBA" id="ARBA00022692"/>
    </source>
</evidence>
<comment type="function">
    <text evidence="11">Mannosyltransferase involved in glycosylphosphatidylinositol-anchor biosynthesis.</text>
</comment>
<comment type="caution">
    <text evidence="12">The sequence shown here is derived from an EMBL/GenBank/DDBJ whole genome shotgun (WGS) entry which is preliminary data.</text>
</comment>
<evidence type="ECO:0000313" key="12">
    <source>
        <dbReference type="EMBL" id="KAF7270787.1"/>
    </source>
</evidence>
<evidence type="ECO:0000256" key="8">
    <source>
        <dbReference type="ARBA" id="ARBA00022824"/>
    </source>
</evidence>
<protein>
    <recommendedName>
        <fullName evidence="11">GPI mannosyltransferase 2</fullName>
        <ecNumber evidence="11">2.4.1.-</ecNumber>
    </recommendedName>
</protein>
<accession>A0A834I1J9</accession>
<dbReference type="Pfam" id="PF04188">
    <property type="entry name" value="Mannosyl_trans2"/>
    <property type="match status" value="2"/>
</dbReference>
<keyword evidence="7 11" id="KW-0812">Transmembrane</keyword>
<dbReference type="EC" id="2.4.1.-" evidence="11"/>
<comment type="caution">
    <text evidence="11">Lacks conserved residue(s) required for the propagation of feature annotation.</text>
</comment>
<dbReference type="AlphaFoldDB" id="A0A834I1J9"/>